<organism evidence="1 2">
    <name type="scientific">Diversispora eburnea</name>
    <dbReference type="NCBI Taxonomy" id="1213867"/>
    <lineage>
        <taxon>Eukaryota</taxon>
        <taxon>Fungi</taxon>
        <taxon>Fungi incertae sedis</taxon>
        <taxon>Mucoromycota</taxon>
        <taxon>Glomeromycotina</taxon>
        <taxon>Glomeromycetes</taxon>
        <taxon>Diversisporales</taxon>
        <taxon>Diversisporaceae</taxon>
        <taxon>Diversispora</taxon>
    </lineage>
</organism>
<accession>A0A9N8VFE9</accession>
<dbReference type="OrthoDB" id="10467155at2759"/>
<reference evidence="1" key="1">
    <citation type="submission" date="2021-06" db="EMBL/GenBank/DDBJ databases">
        <authorList>
            <person name="Kallberg Y."/>
            <person name="Tangrot J."/>
            <person name="Rosling A."/>
        </authorList>
    </citation>
    <scope>NUCLEOTIDE SEQUENCE</scope>
    <source>
        <strain evidence="1">AZ414A</strain>
    </source>
</reference>
<dbReference type="EMBL" id="CAJVPK010000099">
    <property type="protein sequence ID" value="CAG8448534.1"/>
    <property type="molecule type" value="Genomic_DNA"/>
</dbReference>
<evidence type="ECO:0000313" key="2">
    <source>
        <dbReference type="Proteomes" id="UP000789706"/>
    </source>
</evidence>
<evidence type="ECO:0000313" key="1">
    <source>
        <dbReference type="EMBL" id="CAG8448534.1"/>
    </source>
</evidence>
<dbReference type="Proteomes" id="UP000789706">
    <property type="component" value="Unassembled WGS sequence"/>
</dbReference>
<protein>
    <submittedName>
        <fullName evidence="1">10122_t:CDS:1</fullName>
    </submittedName>
</protein>
<comment type="caution">
    <text evidence="1">The sequence shown here is derived from an EMBL/GenBank/DDBJ whole genome shotgun (WGS) entry which is preliminary data.</text>
</comment>
<name>A0A9N8VFE9_9GLOM</name>
<sequence>MVSIDKLTREELTSIIAQELHIDVGFPCFSVEEQTGATACCSQTLANRFETSEIS</sequence>
<keyword evidence="2" id="KW-1185">Reference proteome</keyword>
<gene>
    <name evidence="1" type="ORF">DEBURN_LOCUS1968</name>
</gene>
<dbReference type="AlphaFoldDB" id="A0A9N8VFE9"/>
<proteinExistence type="predicted"/>